<proteinExistence type="predicted"/>
<keyword evidence="2" id="KW-1185">Reference proteome</keyword>
<dbReference type="CDD" id="cd00609">
    <property type="entry name" value="AAT_like"/>
    <property type="match status" value="1"/>
</dbReference>
<organism evidence="1 2">
    <name type="scientific">Halalkalibacter oceani</name>
    <dbReference type="NCBI Taxonomy" id="1653776"/>
    <lineage>
        <taxon>Bacteria</taxon>
        <taxon>Bacillati</taxon>
        <taxon>Bacillota</taxon>
        <taxon>Bacilli</taxon>
        <taxon>Bacillales</taxon>
        <taxon>Bacillaceae</taxon>
        <taxon>Halalkalibacter</taxon>
    </lineage>
</organism>
<protein>
    <submittedName>
        <fullName evidence="1">Aminotransferase class I/II-fold pyridoxal phosphate-dependent enzyme</fullName>
    </submittedName>
</protein>
<dbReference type="PANTHER" id="PTHR43799">
    <property type="entry name" value="AMINOTRANSFERASE, PUTATIVE-RELATED"/>
    <property type="match status" value="1"/>
</dbReference>
<dbReference type="Pfam" id="PF12897">
    <property type="entry name" value="Asp_aminotransf"/>
    <property type="match status" value="1"/>
</dbReference>
<dbReference type="RefSeq" id="WP_251222158.1">
    <property type="nucleotide sequence ID" value="NZ_JAMBOL010000002.1"/>
</dbReference>
<dbReference type="Gene3D" id="3.40.640.10">
    <property type="entry name" value="Type I PLP-dependent aspartate aminotransferase-like (Major domain)"/>
    <property type="match status" value="1"/>
</dbReference>
<dbReference type="InterPro" id="IPR024551">
    <property type="entry name" value="AspAT_Ic"/>
</dbReference>
<comment type="caution">
    <text evidence="1">The sequence shown here is derived from an EMBL/GenBank/DDBJ whole genome shotgun (WGS) entry which is preliminary data.</text>
</comment>
<dbReference type="EMBL" id="JAMBOL010000002">
    <property type="protein sequence ID" value="MCM3713354.1"/>
    <property type="molecule type" value="Genomic_DNA"/>
</dbReference>
<dbReference type="PANTHER" id="PTHR43799:SF1">
    <property type="entry name" value="ASPARTATE AMINOTRANSFERASE"/>
    <property type="match status" value="1"/>
</dbReference>
<name>A0A9X2DMI6_9BACI</name>
<dbReference type="Proteomes" id="UP001139179">
    <property type="component" value="Unassembled WGS sequence"/>
</dbReference>
<sequence>MTLTQLQDQSEEALKDRLAALKADYEQYRTKKLKLDMSRGKPSPEQLELSMPMLDVLSSKSDMKAENGVDTRNYGQLDGIPEAKRFFADLLEVETDEVIVGGNSSLNLMHDTIMRGMVFGFPESSAPWSKQGKIKFICPVPGYDRHFAICELFGIEMIQVAINEEGPDMEEVERLVREDDSIKGMWCVPKYSNPSGATYSDETVERLVSMETKANDFRLFWDDAYTVHHLTDEHDPLKNVLAAAKEAGQPNRPIIFASTSKVTFPGSGVSVIAASRDNINHFLKLMSSQTIGFDKINQLQHVRFFTEVEPLDAHMKKHAKLIKPKFELVLSTLEEKLGGKGIATWSKPNGGYFISLDIVDGAARKTVTLAKEVGVTLTGAGAAFPYGIDPRDRNIRIAPTFPSVDELKEALNVLCTCVEIASIEQLLATK</sequence>
<evidence type="ECO:0000313" key="1">
    <source>
        <dbReference type="EMBL" id="MCM3713354.1"/>
    </source>
</evidence>
<dbReference type="InterPro" id="IPR015421">
    <property type="entry name" value="PyrdxlP-dep_Trfase_major"/>
</dbReference>
<keyword evidence="1" id="KW-0808">Transferase</keyword>
<dbReference type="InterPro" id="IPR015424">
    <property type="entry name" value="PyrdxlP-dep_Trfase"/>
</dbReference>
<keyword evidence="1" id="KW-0032">Aminotransferase</keyword>
<dbReference type="AlphaFoldDB" id="A0A9X2DMI6"/>
<accession>A0A9X2DMI6</accession>
<reference evidence="1" key="1">
    <citation type="submission" date="2022-05" db="EMBL/GenBank/DDBJ databases">
        <title>Comparative Genomics of Spacecraft Associated Microbes.</title>
        <authorList>
            <person name="Tran M.T."/>
            <person name="Wright A."/>
            <person name="Seuylemezian A."/>
            <person name="Eisen J."/>
            <person name="Coil D."/>
        </authorList>
    </citation>
    <scope>NUCLEOTIDE SEQUENCE</scope>
    <source>
        <strain evidence="1">214.1.1</strain>
    </source>
</reference>
<dbReference type="SUPFAM" id="SSF53383">
    <property type="entry name" value="PLP-dependent transferases"/>
    <property type="match status" value="1"/>
</dbReference>
<dbReference type="InterPro" id="IPR015422">
    <property type="entry name" value="PyrdxlP-dep_Trfase_small"/>
</dbReference>
<evidence type="ECO:0000313" key="2">
    <source>
        <dbReference type="Proteomes" id="UP001139179"/>
    </source>
</evidence>
<dbReference type="Gene3D" id="3.90.1150.10">
    <property type="entry name" value="Aspartate Aminotransferase, domain 1"/>
    <property type="match status" value="1"/>
</dbReference>
<gene>
    <name evidence="1" type="ORF">M3202_04590</name>
</gene>
<dbReference type="GO" id="GO:0004069">
    <property type="term" value="F:L-aspartate:2-oxoglutarate aminotransferase activity"/>
    <property type="evidence" value="ECO:0007669"/>
    <property type="project" value="InterPro"/>
</dbReference>